<protein>
    <submittedName>
        <fullName evidence="4">Methyltransferase domain-containing protein</fullName>
    </submittedName>
</protein>
<accession>A0A4Q2RCN2</accession>
<gene>
    <name evidence="4" type="ORF">D3272_10030</name>
</gene>
<reference evidence="4 5" key="1">
    <citation type="submission" date="2018-09" db="EMBL/GenBank/DDBJ databases">
        <authorList>
            <person name="Grouzdev D.S."/>
            <person name="Krutkina M.S."/>
        </authorList>
    </citation>
    <scope>NUCLEOTIDE SEQUENCE [LARGE SCALE GENOMIC DNA]</scope>
    <source>
        <strain evidence="4 5">RmlP001</strain>
    </source>
</reference>
<evidence type="ECO:0000256" key="2">
    <source>
        <dbReference type="ARBA" id="ARBA00022679"/>
    </source>
</evidence>
<sequence>MAGQGSAPRVFDRALLRRRLARAVTAGSEDFLLARAAADAVERLSFVKRDFRSVLDLGSPRPDVAAALAAALPDAAVTRMAPLAGPEPAGRWSRVVGDDERQPFAPGSFDLVVSCLTLQAVNDLPGALVQARRCLKPDGLFLACLFGGDTLKELRTALSVAESEVSGGASPRVAPFSDLRDLGGLLQRAGFALPVTDTEPLVVRYAHPFRLFADLRAMGATNALALRHRGPMRRGVLMRAADVYDERFSDPDGRLRATFDLIWLSGWSPHESQQKPLRPGSAKMSLAAALKPEG</sequence>
<dbReference type="InterPro" id="IPR029063">
    <property type="entry name" value="SAM-dependent_MTases_sf"/>
</dbReference>
<dbReference type="GO" id="GO:0032259">
    <property type="term" value="P:methylation"/>
    <property type="evidence" value="ECO:0007669"/>
    <property type="project" value="UniProtKB-KW"/>
</dbReference>
<evidence type="ECO:0000313" key="4">
    <source>
        <dbReference type="EMBL" id="RYB05280.1"/>
    </source>
</evidence>
<dbReference type="AlphaFoldDB" id="A0A4Q2RCN2"/>
<evidence type="ECO:0000256" key="1">
    <source>
        <dbReference type="ARBA" id="ARBA00022603"/>
    </source>
</evidence>
<evidence type="ECO:0000313" key="5">
    <source>
        <dbReference type="Proteomes" id="UP000289411"/>
    </source>
</evidence>
<dbReference type="GO" id="GO:0008168">
    <property type="term" value="F:methyltransferase activity"/>
    <property type="evidence" value="ECO:0007669"/>
    <property type="project" value="UniProtKB-KW"/>
</dbReference>
<dbReference type="SUPFAM" id="SSF53335">
    <property type="entry name" value="S-adenosyl-L-methionine-dependent methyltransferases"/>
    <property type="match status" value="1"/>
</dbReference>
<dbReference type="Pfam" id="PF13489">
    <property type="entry name" value="Methyltransf_23"/>
    <property type="match status" value="1"/>
</dbReference>
<keyword evidence="2 4" id="KW-0808">Transferase</keyword>
<dbReference type="PANTHER" id="PTHR13090:SF1">
    <property type="entry name" value="ARGININE-HYDROXYLASE NDUFAF5, MITOCHONDRIAL"/>
    <property type="match status" value="1"/>
</dbReference>
<comment type="caution">
    <text evidence="4">The sequence shown here is derived from an EMBL/GenBank/DDBJ whole genome shotgun (WGS) entry which is preliminary data.</text>
</comment>
<dbReference type="OrthoDB" id="9793723at2"/>
<keyword evidence="1 4" id="KW-0489">Methyltransferase</keyword>
<dbReference type="InterPro" id="IPR050602">
    <property type="entry name" value="Malonyl-ACP_OMT"/>
</dbReference>
<dbReference type="EMBL" id="QYBC01000007">
    <property type="protein sequence ID" value="RYB05280.1"/>
    <property type="molecule type" value="Genomic_DNA"/>
</dbReference>
<organism evidence="4 5">
    <name type="scientific">Lichenibacterium ramalinae</name>
    <dbReference type="NCBI Taxonomy" id="2316527"/>
    <lineage>
        <taxon>Bacteria</taxon>
        <taxon>Pseudomonadati</taxon>
        <taxon>Pseudomonadota</taxon>
        <taxon>Alphaproteobacteria</taxon>
        <taxon>Hyphomicrobiales</taxon>
        <taxon>Lichenihabitantaceae</taxon>
        <taxon>Lichenibacterium</taxon>
    </lineage>
</organism>
<dbReference type="CDD" id="cd02440">
    <property type="entry name" value="AdoMet_MTases"/>
    <property type="match status" value="1"/>
</dbReference>
<evidence type="ECO:0000256" key="3">
    <source>
        <dbReference type="SAM" id="MobiDB-lite"/>
    </source>
</evidence>
<dbReference type="Proteomes" id="UP000289411">
    <property type="component" value="Unassembled WGS sequence"/>
</dbReference>
<dbReference type="PANTHER" id="PTHR13090">
    <property type="entry name" value="ARGININE-HYDROXYLASE NDUFAF5, MITOCHONDRIAL"/>
    <property type="match status" value="1"/>
</dbReference>
<dbReference type="RefSeq" id="WP_129219124.1">
    <property type="nucleotide sequence ID" value="NZ_QYBC01000007.1"/>
</dbReference>
<keyword evidence="5" id="KW-1185">Reference proteome</keyword>
<proteinExistence type="predicted"/>
<feature type="region of interest" description="Disordered" evidence="3">
    <location>
        <begin position="270"/>
        <end position="294"/>
    </location>
</feature>
<name>A0A4Q2RCN2_9HYPH</name>
<reference evidence="4 5" key="2">
    <citation type="submission" date="2019-02" db="EMBL/GenBank/DDBJ databases">
        <title>'Lichenibacterium ramalinii' gen. nov. sp. nov., 'Lichenibacterium minor' gen. nov. sp. nov.</title>
        <authorList>
            <person name="Pankratov T."/>
        </authorList>
    </citation>
    <scope>NUCLEOTIDE SEQUENCE [LARGE SCALE GENOMIC DNA]</scope>
    <source>
        <strain evidence="4 5">RmlP001</strain>
    </source>
</reference>
<dbReference type="Gene3D" id="3.40.50.150">
    <property type="entry name" value="Vaccinia Virus protein VP39"/>
    <property type="match status" value="1"/>
</dbReference>